<protein>
    <submittedName>
        <fullName evidence="2">Uncharacterized protein</fullName>
    </submittedName>
</protein>
<proteinExistence type="predicted"/>
<organism evidence="2 3">
    <name type="scientific">Dactylosporangium darangshiense</name>
    <dbReference type="NCBI Taxonomy" id="579108"/>
    <lineage>
        <taxon>Bacteria</taxon>
        <taxon>Bacillati</taxon>
        <taxon>Actinomycetota</taxon>
        <taxon>Actinomycetes</taxon>
        <taxon>Micromonosporales</taxon>
        <taxon>Micromonosporaceae</taxon>
        <taxon>Dactylosporangium</taxon>
    </lineage>
</organism>
<feature type="transmembrane region" description="Helical" evidence="1">
    <location>
        <begin position="32"/>
        <end position="51"/>
    </location>
</feature>
<keyword evidence="1" id="KW-0472">Membrane</keyword>
<accession>A0ABP8DJM9</accession>
<evidence type="ECO:0000256" key="1">
    <source>
        <dbReference type="SAM" id="Phobius"/>
    </source>
</evidence>
<gene>
    <name evidence="2" type="ORF">GCM10022255_074190</name>
</gene>
<name>A0ABP8DJM9_9ACTN</name>
<dbReference type="Proteomes" id="UP001500620">
    <property type="component" value="Unassembled WGS sequence"/>
</dbReference>
<keyword evidence="3" id="KW-1185">Reference proteome</keyword>
<comment type="caution">
    <text evidence="2">The sequence shown here is derived from an EMBL/GenBank/DDBJ whole genome shotgun (WGS) entry which is preliminary data.</text>
</comment>
<keyword evidence="1" id="KW-0812">Transmembrane</keyword>
<dbReference type="EMBL" id="BAABAT010000027">
    <property type="protein sequence ID" value="GAA4257440.1"/>
    <property type="molecule type" value="Genomic_DNA"/>
</dbReference>
<evidence type="ECO:0000313" key="3">
    <source>
        <dbReference type="Proteomes" id="UP001500620"/>
    </source>
</evidence>
<sequence>MGRFLVGAIAVVVGLFVVGAIASWLFHALLGSIFYLIVGALVVGGAIWLYGRAKRSLGSTRNQNRIEAAMSTWRQRNR</sequence>
<feature type="transmembrane region" description="Helical" evidence="1">
    <location>
        <begin position="5"/>
        <end position="26"/>
    </location>
</feature>
<keyword evidence="1" id="KW-1133">Transmembrane helix</keyword>
<evidence type="ECO:0000313" key="2">
    <source>
        <dbReference type="EMBL" id="GAA4257440.1"/>
    </source>
</evidence>
<dbReference type="RefSeq" id="WP_345134407.1">
    <property type="nucleotide sequence ID" value="NZ_BAABAT010000027.1"/>
</dbReference>
<reference evidence="3" key="1">
    <citation type="journal article" date="2019" name="Int. J. Syst. Evol. Microbiol.">
        <title>The Global Catalogue of Microorganisms (GCM) 10K type strain sequencing project: providing services to taxonomists for standard genome sequencing and annotation.</title>
        <authorList>
            <consortium name="The Broad Institute Genomics Platform"/>
            <consortium name="The Broad Institute Genome Sequencing Center for Infectious Disease"/>
            <person name="Wu L."/>
            <person name="Ma J."/>
        </authorList>
    </citation>
    <scope>NUCLEOTIDE SEQUENCE [LARGE SCALE GENOMIC DNA]</scope>
    <source>
        <strain evidence="3">JCM 17441</strain>
    </source>
</reference>